<protein>
    <submittedName>
        <fullName evidence="1">Uncharacterized protein</fullName>
    </submittedName>
</protein>
<name>A0A8S9ZHG8_9BILA</name>
<reference evidence="1" key="1">
    <citation type="journal article" date="2020" name="Ecol. Evol.">
        <title>Genome structure and content of the rice root-knot nematode (Meloidogyne graminicola).</title>
        <authorList>
            <person name="Phan N.T."/>
            <person name="Danchin E.G.J."/>
            <person name="Klopp C."/>
            <person name="Perfus-Barbeoch L."/>
            <person name="Kozlowski D.K."/>
            <person name="Koutsovoulos G.D."/>
            <person name="Lopez-Roques C."/>
            <person name="Bouchez O."/>
            <person name="Zahm M."/>
            <person name="Besnard G."/>
            <person name="Bellafiore S."/>
        </authorList>
    </citation>
    <scope>NUCLEOTIDE SEQUENCE</scope>
    <source>
        <strain evidence="1">VN-18</strain>
    </source>
</reference>
<gene>
    <name evidence="1" type="ORF">Mgra_00007874</name>
</gene>
<sequence length="61" mass="7122">MAFYNMDSMALQVVMDIAGNQAFFNLTDVRPWYFIDALSSGGKYIDRIRDISNSDIFWENF</sequence>
<dbReference type="EMBL" id="JABEBT010000095">
    <property type="protein sequence ID" value="KAF7632735.1"/>
    <property type="molecule type" value="Genomic_DNA"/>
</dbReference>
<proteinExistence type="predicted"/>
<evidence type="ECO:0000313" key="2">
    <source>
        <dbReference type="Proteomes" id="UP000605970"/>
    </source>
</evidence>
<comment type="caution">
    <text evidence="1">The sequence shown here is derived from an EMBL/GenBank/DDBJ whole genome shotgun (WGS) entry which is preliminary data.</text>
</comment>
<keyword evidence="2" id="KW-1185">Reference proteome</keyword>
<feature type="non-terminal residue" evidence="1">
    <location>
        <position position="61"/>
    </location>
</feature>
<dbReference type="AlphaFoldDB" id="A0A8S9ZHG8"/>
<organism evidence="1 2">
    <name type="scientific">Meloidogyne graminicola</name>
    <dbReference type="NCBI Taxonomy" id="189291"/>
    <lineage>
        <taxon>Eukaryota</taxon>
        <taxon>Metazoa</taxon>
        <taxon>Ecdysozoa</taxon>
        <taxon>Nematoda</taxon>
        <taxon>Chromadorea</taxon>
        <taxon>Rhabditida</taxon>
        <taxon>Tylenchina</taxon>
        <taxon>Tylenchomorpha</taxon>
        <taxon>Tylenchoidea</taxon>
        <taxon>Meloidogynidae</taxon>
        <taxon>Meloidogyninae</taxon>
        <taxon>Meloidogyne</taxon>
    </lineage>
</organism>
<dbReference type="Proteomes" id="UP000605970">
    <property type="component" value="Unassembled WGS sequence"/>
</dbReference>
<evidence type="ECO:0000313" key="1">
    <source>
        <dbReference type="EMBL" id="KAF7632735.1"/>
    </source>
</evidence>
<accession>A0A8S9ZHG8</accession>